<evidence type="ECO:0000256" key="5">
    <source>
        <dbReference type="ARBA" id="ARBA00022826"/>
    </source>
</evidence>
<dbReference type="EMBL" id="UYRU01002938">
    <property type="protein sequence ID" value="VDK34999.1"/>
    <property type="molecule type" value="Genomic_DNA"/>
</dbReference>
<dbReference type="PANTHER" id="PTHR10027:SF33">
    <property type="entry name" value="CALCIUM-ACTIVATED POTASSIUM CHANNEL SUBUNIT ALPHA-1-RELATED"/>
    <property type="match status" value="1"/>
</dbReference>
<keyword evidence="5" id="KW-0631">Potassium channel</keyword>
<keyword evidence="10" id="KW-0407">Ion channel</keyword>
<dbReference type="Proteomes" id="UP000281553">
    <property type="component" value="Unassembled WGS sequence"/>
</dbReference>
<evidence type="ECO:0000256" key="6">
    <source>
        <dbReference type="ARBA" id="ARBA00022958"/>
    </source>
</evidence>
<keyword evidence="4" id="KW-0812">Transmembrane</keyword>
<dbReference type="AlphaFoldDB" id="A0A3P6PFK2"/>
<dbReference type="PANTHER" id="PTHR10027">
    <property type="entry name" value="CALCIUM-ACTIVATED POTASSIUM CHANNEL ALPHA CHAIN"/>
    <property type="match status" value="1"/>
</dbReference>
<evidence type="ECO:0000256" key="7">
    <source>
        <dbReference type="ARBA" id="ARBA00022989"/>
    </source>
</evidence>
<dbReference type="InterPro" id="IPR003148">
    <property type="entry name" value="RCK_N"/>
</dbReference>
<evidence type="ECO:0000256" key="8">
    <source>
        <dbReference type="ARBA" id="ARBA00023065"/>
    </source>
</evidence>
<comment type="subcellular location">
    <subcellularLocation>
        <location evidence="1">Membrane</location>
        <topology evidence="1">Multi-pass membrane protein</topology>
    </subcellularLocation>
</comment>
<dbReference type="GO" id="GO:0016020">
    <property type="term" value="C:membrane"/>
    <property type="evidence" value="ECO:0007669"/>
    <property type="project" value="UniProtKB-SubCell"/>
</dbReference>
<gene>
    <name evidence="12" type="ORF">DILT_LOCUS639</name>
</gene>
<dbReference type="GO" id="GO:0060072">
    <property type="term" value="F:large conductance calcium-activated potassium channel activity"/>
    <property type="evidence" value="ECO:0007669"/>
    <property type="project" value="TreeGrafter"/>
</dbReference>
<proteinExistence type="predicted"/>
<evidence type="ECO:0000256" key="1">
    <source>
        <dbReference type="ARBA" id="ARBA00004141"/>
    </source>
</evidence>
<evidence type="ECO:0000256" key="2">
    <source>
        <dbReference type="ARBA" id="ARBA00022448"/>
    </source>
</evidence>
<dbReference type="Gene3D" id="3.40.50.720">
    <property type="entry name" value="NAD(P)-binding Rossmann-like Domain"/>
    <property type="match status" value="1"/>
</dbReference>
<feature type="non-terminal residue" evidence="12">
    <location>
        <position position="118"/>
    </location>
</feature>
<protein>
    <recommendedName>
        <fullName evidence="11">RCK N-terminal domain-containing protein</fullName>
    </recommendedName>
</protein>
<keyword evidence="2" id="KW-0813">Transport</keyword>
<evidence type="ECO:0000256" key="9">
    <source>
        <dbReference type="ARBA" id="ARBA00023136"/>
    </source>
</evidence>
<sequence>MALKSILTRYKAWANYFQGTPNNPQDLTRVCYRTAHGAIVLATPNSSCSNDEDGANIMQAIALKSHSDNIRVLVQLNHFSNKCLPVVGVMVTTTWGGCYEAACERSTSNPVMKKKKMR</sequence>
<keyword evidence="7" id="KW-1133">Transmembrane helix</keyword>
<evidence type="ECO:0000313" key="13">
    <source>
        <dbReference type="Proteomes" id="UP000281553"/>
    </source>
</evidence>
<accession>A0A3P6PFK2</accession>
<evidence type="ECO:0000256" key="4">
    <source>
        <dbReference type="ARBA" id="ARBA00022692"/>
    </source>
</evidence>
<name>A0A3P6PFK2_DIBLA</name>
<evidence type="ECO:0000259" key="11">
    <source>
        <dbReference type="Pfam" id="PF22614"/>
    </source>
</evidence>
<dbReference type="InterPro" id="IPR047871">
    <property type="entry name" value="K_chnl_Slo-like"/>
</dbReference>
<keyword evidence="6" id="KW-0630">Potassium</keyword>
<evidence type="ECO:0000256" key="3">
    <source>
        <dbReference type="ARBA" id="ARBA00022538"/>
    </source>
</evidence>
<dbReference type="OrthoDB" id="10035564at2759"/>
<evidence type="ECO:0000256" key="10">
    <source>
        <dbReference type="ARBA" id="ARBA00023303"/>
    </source>
</evidence>
<reference evidence="12 13" key="1">
    <citation type="submission" date="2018-11" db="EMBL/GenBank/DDBJ databases">
        <authorList>
            <consortium name="Pathogen Informatics"/>
        </authorList>
    </citation>
    <scope>NUCLEOTIDE SEQUENCE [LARGE SCALE GENOMIC DNA]</scope>
</reference>
<organism evidence="12 13">
    <name type="scientific">Dibothriocephalus latus</name>
    <name type="common">Fish tapeworm</name>
    <name type="synonym">Diphyllobothrium latum</name>
    <dbReference type="NCBI Taxonomy" id="60516"/>
    <lineage>
        <taxon>Eukaryota</taxon>
        <taxon>Metazoa</taxon>
        <taxon>Spiralia</taxon>
        <taxon>Lophotrochozoa</taxon>
        <taxon>Platyhelminthes</taxon>
        <taxon>Cestoda</taxon>
        <taxon>Eucestoda</taxon>
        <taxon>Diphyllobothriidea</taxon>
        <taxon>Diphyllobothriidae</taxon>
        <taxon>Dibothriocephalus</taxon>
    </lineage>
</organism>
<keyword evidence="8" id="KW-0406">Ion transport</keyword>
<dbReference type="Pfam" id="PF22614">
    <property type="entry name" value="Slo-like_RCK"/>
    <property type="match status" value="1"/>
</dbReference>
<feature type="domain" description="RCK N-terminal" evidence="11">
    <location>
        <begin position="5"/>
        <end position="74"/>
    </location>
</feature>
<keyword evidence="9" id="KW-0472">Membrane</keyword>
<evidence type="ECO:0000313" key="12">
    <source>
        <dbReference type="EMBL" id="VDK34999.1"/>
    </source>
</evidence>
<keyword evidence="3" id="KW-0633">Potassium transport</keyword>
<keyword evidence="13" id="KW-1185">Reference proteome</keyword>